<keyword evidence="2" id="KW-0732">Signal</keyword>
<gene>
    <name evidence="3" type="ORF">PDMSB3_2934</name>
</gene>
<proteinExistence type="predicted"/>
<evidence type="ECO:0000256" key="2">
    <source>
        <dbReference type="SAM" id="SignalP"/>
    </source>
</evidence>
<dbReference type="RefSeq" id="WP_007181225.1">
    <property type="nucleotide sequence ID" value="NZ_LR699553.1"/>
</dbReference>
<accession>A0A5Q4Z2A7</accession>
<dbReference type="PANTHER" id="PTHR37549:SF1">
    <property type="entry name" value="LIPOPROTEIN LPRI"/>
    <property type="match status" value="1"/>
</dbReference>
<keyword evidence="4" id="KW-1185">Reference proteome</keyword>
<feature type="region of interest" description="Disordered" evidence="1">
    <location>
        <begin position="108"/>
        <end position="127"/>
    </location>
</feature>
<evidence type="ECO:0000256" key="1">
    <source>
        <dbReference type="SAM" id="MobiDB-lite"/>
    </source>
</evidence>
<name>A0A5Q4Z2A7_9BURK</name>
<feature type="signal peptide" evidence="2">
    <location>
        <begin position="1"/>
        <end position="21"/>
    </location>
</feature>
<sequence length="196" mass="21401">MNRLRPLLLAALMLTHPLAHAASFDCNRGRSLTEKIICSDPALSKLDDALGQLYWKARRRVANRRAFLTDSDSKWAWREGNCRDAACLGTWYATRIEELQKLVESLQAGTPPPVATPSAKPAEPATRRTPLTAPVQAVGMATHQCTAANPGIVVNEQCSAVLKKNGSQWKYPPHDGDWFCGVAMLAPAQLQVDAAQ</sequence>
<feature type="chain" id="PRO_5025066929" description="Lysozyme inhibitor LprI N-terminal domain-containing protein" evidence="2">
    <location>
        <begin position="22"/>
        <end position="196"/>
    </location>
</feature>
<evidence type="ECO:0000313" key="3">
    <source>
        <dbReference type="EMBL" id="VVD29390.1"/>
    </source>
</evidence>
<protein>
    <recommendedName>
        <fullName evidence="5">Lysozyme inhibitor LprI N-terminal domain-containing protein</fullName>
    </recommendedName>
</protein>
<dbReference type="GO" id="GO:0005576">
    <property type="term" value="C:extracellular region"/>
    <property type="evidence" value="ECO:0007669"/>
    <property type="project" value="TreeGrafter"/>
</dbReference>
<evidence type="ECO:0000313" key="4">
    <source>
        <dbReference type="Proteomes" id="UP000325811"/>
    </source>
</evidence>
<organism evidence="3 4">
    <name type="scientific">Paraburkholderia dioscoreae</name>
    <dbReference type="NCBI Taxonomy" id="2604047"/>
    <lineage>
        <taxon>Bacteria</taxon>
        <taxon>Pseudomonadati</taxon>
        <taxon>Pseudomonadota</taxon>
        <taxon>Betaproteobacteria</taxon>
        <taxon>Burkholderiales</taxon>
        <taxon>Burkholderiaceae</taxon>
        <taxon>Paraburkholderia</taxon>
    </lineage>
</organism>
<dbReference type="AlphaFoldDB" id="A0A5Q4Z2A7"/>
<dbReference type="InterPro" id="IPR052755">
    <property type="entry name" value="Lysozyme_Inhibitor_LprI"/>
</dbReference>
<evidence type="ECO:0008006" key="5">
    <source>
        <dbReference type="Google" id="ProtNLM"/>
    </source>
</evidence>
<dbReference type="Proteomes" id="UP000325811">
    <property type="component" value="Chromosome I"/>
</dbReference>
<reference evidence="3 4" key="1">
    <citation type="submission" date="2019-08" db="EMBL/GenBank/DDBJ databases">
        <authorList>
            <person name="Herpell B J."/>
        </authorList>
    </citation>
    <scope>NUCLEOTIDE SEQUENCE [LARGE SCALE GENOMIC DNA]</scope>
    <source>
        <strain evidence="4">Msb3</strain>
    </source>
</reference>
<dbReference type="EMBL" id="LR699553">
    <property type="protein sequence ID" value="VVD29390.1"/>
    <property type="molecule type" value="Genomic_DNA"/>
</dbReference>
<dbReference type="PANTHER" id="PTHR37549">
    <property type="entry name" value="LIPOPROTEIN LPRI"/>
    <property type="match status" value="1"/>
</dbReference>
<dbReference type="KEGG" id="pdio:PDMSB3_2934"/>